<accession>A0A7J9E5L3</accession>
<keyword evidence="2" id="KW-1185">Reference proteome</keyword>
<dbReference type="PANTHER" id="PTHR10426:SF86">
    <property type="entry name" value="PROTEIN STRICTOSIDINE SYNTHASE-LIKE 10-LIKE"/>
    <property type="match status" value="1"/>
</dbReference>
<sequence>VPDNIKRNKDGDFWVTLNTGRSGSIQSDALDPINIKYNEEGIVLKRLDGHNGMIFKSISEVKEYNHILYIGSVTKPYVSILNDY</sequence>
<dbReference type="InterPro" id="IPR011042">
    <property type="entry name" value="6-blade_b-propeller_TolB-like"/>
</dbReference>
<dbReference type="PANTHER" id="PTHR10426">
    <property type="entry name" value="STRICTOSIDINE SYNTHASE-RELATED"/>
    <property type="match status" value="1"/>
</dbReference>
<evidence type="ECO:0000313" key="2">
    <source>
        <dbReference type="Proteomes" id="UP000593568"/>
    </source>
</evidence>
<proteinExistence type="predicted"/>
<gene>
    <name evidence="1" type="ORF">Gotri_017124</name>
</gene>
<dbReference type="Proteomes" id="UP000593568">
    <property type="component" value="Unassembled WGS sequence"/>
</dbReference>
<comment type="caution">
    <text evidence="1">The sequence shown here is derived from an EMBL/GenBank/DDBJ whole genome shotgun (WGS) entry which is preliminary data.</text>
</comment>
<protein>
    <recommendedName>
        <fullName evidence="3">Strictosidine synthase conserved region domain-containing protein</fullName>
    </recommendedName>
</protein>
<dbReference type="GO" id="GO:0016787">
    <property type="term" value="F:hydrolase activity"/>
    <property type="evidence" value="ECO:0007669"/>
    <property type="project" value="TreeGrafter"/>
</dbReference>
<organism evidence="1 2">
    <name type="scientific">Gossypium trilobum</name>
    <dbReference type="NCBI Taxonomy" id="34281"/>
    <lineage>
        <taxon>Eukaryota</taxon>
        <taxon>Viridiplantae</taxon>
        <taxon>Streptophyta</taxon>
        <taxon>Embryophyta</taxon>
        <taxon>Tracheophyta</taxon>
        <taxon>Spermatophyta</taxon>
        <taxon>Magnoliopsida</taxon>
        <taxon>eudicotyledons</taxon>
        <taxon>Gunneridae</taxon>
        <taxon>Pentapetalae</taxon>
        <taxon>rosids</taxon>
        <taxon>malvids</taxon>
        <taxon>Malvales</taxon>
        <taxon>Malvaceae</taxon>
        <taxon>Malvoideae</taxon>
        <taxon>Gossypium</taxon>
    </lineage>
</organism>
<dbReference type="EMBL" id="JABEZW010000006">
    <property type="protein sequence ID" value="MBA0768316.1"/>
    <property type="molecule type" value="Genomic_DNA"/>
</dbReference>
<dbReference type="GO" id="GO:0012505">
    <property type="term" value="C:endomembrane system"/>
    <property type="evidence" value="ECO:0007669"/>
    <property type="project" value="TreeGrafter"/>
</dbReference>
<dbReference type="AlphaFoldDB" id="A0A7J9E5L3"/>
<feature type="non-terminal residue" evidence="1">
    <location>
        <position position="1"/>
    </location>
</feature>
<dbReference type="Gene3D" id="2.120.10.30">
    <property type="entry name" value="TolB, C-terminal domain"/>
    <property type="match status" value="1"/>
</dbReference>
<evidence type="ECO:0008006" key="3">
    <source>
        <dbReference type="Google" id="ProtNLM"/>
    </source>
</evidence>
<name>A0A7J9E5L3_9ROSI</name>
<reference evidence="1 2" key="1">
    <citation type="journal article" date="2019" name="Genome Biol. Evol.">
        <title>Insights into the evolution of the New World diploid cottons (Gossypium, subgenus Houzingenia) based on genome sequencing.</title>
        <authorList>
            <person name="Grover C.E."/>
            <person name="Arick M.A. 2nd"/>
            <person name="Thrash A."/>
            <person name="Conover J.L."/>
            <person name="Sanders W.S."/>
            <person name="Peterson D.G."/>
            <person name="Frelichowski J.E."/>
            <person name="Scheffler J.A."/>
            <person name="Scheffler B.E."/>
            <person name="Wendel J.F."/>
        </authorList>
    </citation>
    <scope>NUCLEOTIDE SEQUENCE [LARGE SCALE GENOMIC DNA]</scope>
    <source>
        <strain evidence="1">8</strain>
        <tissue evidence="1">Leaf</tissue>
    </source>
</reference>
<evidence type="ECO:0000313" key="1">
    <source>
        <dbReference type="EMBL" id="MBA0768316.1"/>
    </source>
</evidence>